<dbReference type="SUPFAM" id="SSF63712">
    <property type="entry name" value="Nicotinic receptor ligand binding domain-like"/>
    <property type="match status" value="1"/>
</dbReference>
<dbReference type="Gene3D" id="2.70.170.10">
    <property type="entry name" value="Neurotransmitter-gated ion-channel ligand-binding domain"/>
    <property type="match status" value="1"/>
</dbReference>
<gene>
    <name evidence="2" type="ORF">SVUK_LOCUS15683</name>
</gene>
<evidence type="ECO:0000313" key="2">
    <source>
        <dbReference type="EMBL" id="VDM80685.1"/>
    </source>
</evidence>
<dbReference type="AlphaFoldDB" id="A0A3P7LDG5"/>
<proteinExistence type="predicted"/>
<keyword evidence="3" id="KW-1185">Reference proteome</keyword>
<reference evidence="2 3" key="1">
    <citation type="submission" date="2018-11" db="EMBL/GenBank/DDBJ databases">
        <authorList>
            <consortium name="Pathogen Informatics"/>
        </authorList>
    </citation>
    <scope>NUCLEOTIDE SEQUENCE [LARGE SCALE GENOMIC DNA]</scope>
</reference>
<dbReference type="Proteomes" id="UP000270094">
    <property type="component" value="Unassembled WGS sequence"/>
</dbReference>
<dbReference type="OrthoDB" id="5975154at2759"/>
<organism evidence="2 3">
    <name type="scientific">Strongylus vulgaris</name>
    <name type="common">Blood worm</name>
    <dbReference type="NCBI Taxonomy" id="40348"/>
    <lineage>
        <taxon>Eukaryota</taxon>
        <taxon>Metazoa</taxon>
        <taxon>Ecdysozoa</taxon>
        <taxon>Nematoda</taxon>
        <taxon>Chromadorea</taxon>
        <taxon>Rhabditida</taxon>
        <taxon>Rhabditina</taxon>
        <taxon>Rhabditomorpha</taxon>
        <taxon>Strongyloidea</taxon>
        <taxon>Strongylidae</taxon>
        <taxon>Strongylus</taxon>
    </lineage>
</organism>
<dbReference type="Pfam" id="PF02931">
    <property type="entry name" value="Neur_chan_LBD"/>
    <property type="match status" value="1"/>
</dbReference>
<evidence type="ECO:0000313" key="3">
    <source>
        <dbReference type="Proteomes" id="UP000270094"/>
    </source>
</evidence>
<name>A0A3P7LDG5_STRVU</name>
<dbReference type="EMBL" id="UYYB01109543">
    <property type="protein sequence ID" value="VDM80685.1"/>
    <property type="molecule type" value="Genomic_DNA"/>
</dbReference>
<evidence type="ECO:0000259" key="1">
    <source>
        <dbReference type="Pfam" id="PF02931"/>
    </source>
</evidence>
<dbReference type="GO" id="GO:0016020">
    <property type="term" value="C:membrane"/>
    <property type="evidence" value="ECO:0007669"/>
    <property type="project" value="InterPro"/>
</dbReference>
<dbReference type="InterPro" id="IPR006202">
    <property type="entry name" value="Neur_chan_lig-bd"/>
</dbReference>
<accession>A0A3P7LDG5</accession>
<dbReference type="InterPro" id="IPR036734">
    <property type="entry name" value="Neur_chan_lig-bd_sf"/>
</dbReference>
<protein>
    <recommendedName>
        <fullName evidence="1">Neurotransmitter-gated ion-channel ligand-binding domain-containing protein</fullName>
    </recommendedName>
</protein>
<sequence>MDELYKANQSWPNIYSNDLHHEMFFRANDRFDSSYKSNLVVYSSGEVNWIPPGIFRITCKMDITMFPFDEQSKTRLS</sequence>
<feature type="domain" description="Neurotransmitter-gated ion-channel ligand-binding" evidence="1">
    <location>
        <begin position="27"/>
        <end position="72"/>
    </location>
</feature>
<dbReference type="GO" id="GO:0005230">
    <property type="term" value="F:extracellular ligand-gated monoatomic ion channel activity"/>
    <property type="evidence" value="ECO:0007669"/>
    <property type="project" value="InterPro"/>
</dbReference>